<reference evidence="1 2" key="1">
    <citation type="journal article" date="2021" name="Plant Biotechnol. J.">
        <title>Multi-omics assisted identification of the key and species-specific regulatory components of drought-tolerant mechanisms in Gossypium stocksii.</title>
        <authorList>
            <person name="Yu D."/>
            <person name="Ke L."/>
            <person name="Zhang D."/>
            <person name="Wu Y."/>
            <person name="Sun Y."/>
            <person name="Mei J."/>
            <person name="Sun J."/>
            <person name="Sun Y."/>
        </authorList>
    </citation>
    <scope>NUCLEOTIDE SEQUENCE [LARGE SCALE GENOMIC DNA]</scope>
    <source>
        <strain evidence="2">cv. E1</strain>
        <tissue evidence="1">Leaf</tissue>
    </source>
</reference>
<protein>
    <submittedName>
        <fullName evidence="1">Uncharacterized protein</fullName>
    </submittedName>
</protein>
<evidence type="ECO:0000313" key="1">
    <source>
        <dbReference type="EMBL" id="KAH1073114.1"/>
    </source>
</evidence>
<dbReference type="AlphaFoldDB" id="A0A9D3ZXU6"/>
<sequence>MVEEVLTSKYFPNSDLFHPKNVDKPSYTWSTAKALKKDFWWQVGEENRVDILYDSWGFEDLNGDSINSYGSHVHERKMPKLWIVNHMG</sequence>
<name>A0A9D3ZXU6_9ROSI</name>
<gene>
    <name evidence="1" type="ORF">J1N35_025442</name>
</gene>
<dbReference type="Proteomes" id="UP000828251">
    <property type="component" value="Unassembled WGS sequence"/>
</dbReference>
<evidence type="ECO:0000313" key="2">
    <source>
        <dbReference type="Proteomes" id="UP000828251"/>
    </source>
</evidence>
<keyword evidence="2" id="KW-1185">Reference proteome</keyword>
<dbReference type="EMBL" id="JAIQCV010000008">
    <property type="protein sequence ID" value="KAH1073114.1"/>
    <property type="molecule type" value="Genomic_DNA"/>
</dbReference>
<proteinExistence type="predicted"/>
<comment type="caution">
    <text evidence="1">The sequence shown here is derived from an EMBL/GenBank/DDBJ whole genome shotgun (WGS) entry which is preliminary data.</text>
</comment>
<accession>A0A9D3ZXU6</accession>
<organism evidence="1 2">
    <name type="scientific">Gossypium stocksii</name>
    <dbReference type="NCBI Taxonomy" id="47602"/>
    <lineage>
        <taxon>Eukaryota</taxon>
        <taxon>Viridiplantae</taxon>
        <taxon>Streptophyta</taxon>
        <taxon>Embryophyta</taxon>
        <taxon>Tracheophyta</taxon>
        <taxon>Spermatophyta</taxon>
        <taxon>Magnoliopsida</taxon>
        <taxon>eudicotyledons</taxon>
        <taxon>Gunneridae</taxon>
        <taxon>Pentapetalae</taxon>
        <taxon>rosids</taxon>
        <taxon>malvids</taxon>
        <taxon>Malvales</taxon>
        <taxon>Malvaceae</taxon>
        <taxon>Malvoideae</taxon>
        <taxon>Gossypium</taxon>
    </lineage>
</organism>